<dbReference type="AlphaFoldDB" id="A0A5B7I771"/>
<dbReference type="Proteomes" id="UP000324222">
    <property type="component" value="Unassembled WGS sequence"/>
</dbReference>
<accession>A0A5B7I771</accession>
<sequence>MAIYLYRDTSRGKEIEGQEKREKEREWILQNSLYLDIICFSSSLPPFPSIPNSASADDEFCDAARLRNATRLHFGSSSPVSIMSNIRDKNRQA</sequence>
<protein>
    <submittedName>
        <fullName evidence="1">Uncharacterized protein</fullName>
    </submittedName>
</protein>
<gene>
    <name evidence="1" type="ORF">E2C01_074948</name>
</gene>
<proteinExistence type="predicted"/>
<organism evidence="1 2">
    <name type="scientific">Portunus trituberculatus</name>
    <name type="common">Swimming crab</name>
    <name type="synonym">Neptunus trituberculatus</name>
    <dbReference type="NCBI Taxonomy" id="210409"/>
    <lineage>
        <taxon>Eukaryota</taxon>
        <taxon>Metazoa</taxon>
        <taxon>Ecdysozoa</taxon>
        <taxon>Arthropoda</taxon>
        <taxon>Crustacea</taxon>
        <taxon>Multicrustacea</taxon>
        <taxon>Malacostraca</taxon>
        <taxon>Eumalacostraca</taxon>
        <taxon>Eucarida</taxon>
        <taxon>Decapoda</taxon>
        <taxon>Pleocyemata</taxon>
        <taxon>Brachyura</taxon>
        <taxon>Eubrachyura</taxon>
        <taxon>Portunoidea</taxon>
        <taxon>Portunidae</taxon>
        <taxon>Portuninae</taxon>
        <taxon>Portunus</taxon>
    </lineage>
</organism>
<evidence type="ECO:0000313" key="2">
    <source>
        <dbReference type="Proteomes" id="UP000324222"/>
    </source>
</evidence>
<name>A0A5B7I771_PORTR</name>
<evidence type="ECO:0000313" key="1">
    <source>
        <dbReference type="EMBL" id="MPC80370.1"/>
    </source>
</evidence>
<dbReference type="EMBL" id="VSRR010053825">
    <property type="protein sequence ID" value="MPC80370.1"/>
    <property type="molecule type" value="Genomic_DNA"/>
</dbReference>
<reference evidence="1 2" key="1">
    <citation type="submission" date="2019-05" db="EMBL/GenBank/DDBJ databases">
        <title>Another draft genome of Portunus trituberculatus and its Hox gene families provides insights of decapod evolution.</title>
        <authorList>
            <person name="Jeong J.-H."/>
            <person name="Song I."/>
            <person name="Kim S."/>
            <person name="Choi T."/>
            <person name="Kim D."/>
            <person name="Ryu S."/>
            <person name="Kim W."/>
        </authorList>
    </citation>
    <scope>NUCLEOTIDE SEQUENCE [LARGE SCALE GENOMIC DNA]</scope>
    <source>
        <tissue evidence="1">Muscle</tissue>
    </source>
</reference>
<comment type="caution">
    <text evidence="1">The sequence shown here is derived from an EMBL/GenBank/DDBJ whole genome shotgun (WGS) entry which is preliminary data.</text>
</comment>
<keyword evidence="2" id="KW-1185">Reference proteome</keyword>